<evidence type="ECO:0000313" key="2">
    <source>
        <dbReference type="EMBL" id="RYC17307.1"/>
    </source>
</evidence>
<dbReference type="Proteomes" id="UP000291088">
    <property type="component" value="Unassembled WGS sequence"/>
</dbReference>
<evidence type="ECO:0000256" key="1">
    <source>
        <dbReference type="SAM" id="Phobius"/>
    </source>
</evidence>
<keyword evidence="1" id="KW-1133">Transmembrane helix</keyword>
<name>A0A4Q2TI18_9HYPH</name>
<keyword evidence="1" id="KW-0812">Transmembrane</keyword>
<accession>A0A4Q2TI18</accession>
<keyword evidence="1" id="KW-0472">Membrane</keyword>
<comment type="caution">
    <text evidence="2">The sequence shown here is derived from an EMBL/GenBank/DDBJ whole genome shotgun (WGS) entry which is preliminary data.</text>
</comment>
<evidence type="ECO:0008006" key="4">
    <source>
        <dbReference type="Google" id="ProtNLM"/>
    </source>
</evidence>
<dbReference type="AlphaFoldDB" id="A0A4Q2TI18"/>
<organism evidence="2 3">
    <name type="scientific">Ciceribacter ferrooxidans</name>
    <dbReference type="NCBI Taxonomy" id="2509717"/>
    <lineage>
        <taxon>Bacteria</taxon>
        <taxon>Pseudomonadati</taxon>
        <taxon>Pseudomonadota</taxon>
        <taxon>Alphaproteobacteria</taxon>
        <taxon>Hyphomicrobiales</taxon>
        <taxon>Rhizobiaceae</taxon>
        <taxon>Ciceribacter</taxon>
    </lineage>
</organism>
<evidence type="ECO:0000313" key="3">
    <source>
        <dbReference type="Proteomes" id="UP000291088"/>
    </source>
</evidence>
<dbReference type="EMBL" id="SDVB01000170">
    <property type="protein sequence ID" value="RYC17307.1"/>
    <property type="molecule type" value="Genomic_DNA"/>
</dbReference>
<dbReference type="RefSeq" id="WP_129330921.1">
    <property type="nucleotide sequence ID" value="NZ_SDVB01000170.1"/>
</dbReference>
<gene>
    <name evidence="2" type="ORF">EUU22_04760</name>
</gene>
<protein>
    <recommendedName>
        <fullName evidence="4">Transmembrane protein</fullName>
    </recommendedName>
</protein>
<proteinExistence type="predicted"/>
<feature type="transmembrane region" description="Helical" evidence="1">
    <location>
        <begin position="56"/>
        <end position="77"/>
    </location>
</feature>
<reference evidence="2 3" key="1">
    <citation type="submission" date="2019-01" db="EMBL/GenBank/DDBJ databases">
        <authorList>
            <person name="Deng T."/>
        </authorList>
    </citation>
    <scope>NUCLEOTIDE SEQUENCE [LARGE SCALE GENOMIC DNA]</scope>
    <source>
        <strain evidence="2 3">F8825</strain>
    </source>
</reference>
<sequence>MTNGIPNPQVCDTDPAGNTCEVVEVRREDRPYLSLSLFFAFVGLACSQWVSSVLGLAPAIEFLLTTAAIVSGIVLALRVVNQLPIYRPENSLLISVSAEGLVLGTPVNLRFNWRELQSVRLSKTGSYGKLPTYSLVADRLAPAASAVPLAHQAEERLASPTPIVLRLGFLNDRKALALRDSLRCHFHTFGNPVPTEPADYDSTLWTGDTSW</sequence>
<keyword evidence="3" id="KW-1185">Reference proteome</keyword>
<feature type="transmembrane region" description="Helical" evidence="1">
    <location>
        <begin position="32"/>
        <end position="50"/>
    </location>
</feature>